<accession>A0A0E9T5Y8</accession>
<dbReference type="EMBL" id="GBXM01059486">
    <property type="protein sequence ID" value="JAH49091.1"/>
    <property type="molecule type" value="Transcribed_RNA"/>
</dbReference>
<organism evidence="1">
    <name type="scientific">Anguilla anguilla</name>
    <name type="common">European freshwater eel</name>
    <name type="synonym">Muraena anguilla</name>
    <dbReference type="NCBI Taxonomy" id="7936"/>
    <lineage>
        <taxon>Eukaryota</taxon>
        <taxon>Metazoa</taxon>
        <taxon>Chordata</taxon>
        <taxon>Craniata</taxon>
        <taxon>Vertebrata</taxon>
        <taxon>Euteleostomi</taxon>
        <taxon>Actinopterygii</taxon>
        <taxon>Neopterygii</taxon>
        <taxon>Teleostei</taxon>
        <taxon>Anguilliformes</taxon>
        <taxon>Anguillidae</taxon>
        <taxon>Anguilla</taxon>
    </lineage>
</organism>
<dbReference type="AlphaFoldDB" id="A0A0E9T5Y8"/>
<protein>
    <submittedName>
        <fullName evidence="1">Uncharacterized protein</fullName>
    </submittedName>
</protein>
<proteinExistence type="predicted"/>
<sequence length="26" mass="2901">MWVRLNIGRKQHNLGVDSCCSGKGNK</sequence>
<reference evidence="1" key="2">
    <citation type="journal article" date="2015" name="Fish Shellfish Immunol.">
        <title>Early steps in the European eel (Anguilla anguilla)-Vibrio vulnificus interaction in the gills: Role of the RtxA13 toxin.</title>
        <authorList>
            <person name="Callol A."/>
            <person name="Pajuelo D."/>
            <person name="Ebbesson L."/>
            <person name="Teles M."/>
            <person name="MacKenzie S."/>
            <person name="Amaro C."/>
        </authorList>
    </citation>
    <scope>NUCLEOTIDE SEQUENCE</scope>
</reference>
<name>A0A0E9T5Y8_ANGAN</name>
<evidence type="ECO:0000313" key="1">
    <source>
        <dbReference type="EMBL" id="JAH49091.1"/>
    </source>
</evidence>
<reference evidence="1" key="1">
    <citation type="submission" date="2014-11" db="EMBL/GenBank/DDBJ databases">
        <authorList>
            <person name="Amaro Gonzalez C."/>
        </authorList>
    </citation>
    <scope>NUCLEOTIDE SEQUENCE</scope>
</reference>